<proteinExistence type="predicted"/>
<name>A0ACB9TR39_HOLOL</name>
<sequence length="537" mass="59404">MPRVRQHQHFVQLSDFERGRIIGMREAGLSLRETARRVNRNVSTVLRCWSKWSEEGVQHRRRGSGRPRRTTDREERRLRLLATGGRFSTTRSIANDWMRVVKCEFFNPGGSVKDRIGYRMVEDAEKAGVLKEGSTIIEPTSGNTGIGLAMAAAVKGYRCIIVMPLKMSNEKVNVLKALGAEIVRTPTAAAFDSPEGLIAVAQKLRKEIPNSVILNQYMNPGNPLAHYDNTGAEILQQCGGRLDMVIVGAGTGGTVTGIGRKIKELCPECKVISVDPVGSILALPESLNDTDVTFYELEGIGYDFLPTVLDRHVVDKWYKVTDKAAFTMAKRLIREEGLLCGGSAGAALATALKAAADLRSDQRCVVLLPDSIRNYLTKFVSDQWMEVRNLKPIKNIHNHWWWDKPITELSVTPITTILPSTTCAKTLSILKDLKIDAVPIVNEEGQFKGMATLENLMNHLIAKTAKQTDPISNVTEEKFGRIDVDGSLGLLSRVFEKDPYAIVLDHNKQGKNPVVGILRRMDLMEFIGGDGDVKNGA</sequence>
<accession>A0ACB9TR39</accession>
<keyword evidence="2" id="KW-1185">Reference proteome</keyword>
<dbReference type="EMBL" id="CM043016">
    <property type="protein sequence ID" value="KAI4469099.1"/>
    <property type="molecule type" value="Genomic_DNA"/>
</dbReference>
<evidence type="ECO:0000313" key="1">
    <source>
        <dbReference type="EMBL" id="KAI4469099.1"/>
    </source>
</evidence>
<protein>
    <submittedName>
        <fullName evidence="1">Cystathionine beta-synthase</fullName>
    </submittedName>
</protein>
<dbReference type="Proteomes" id="UP001056778">
    <property type="component" value="Chromosome 2"/>
</dbReference>
<reference evidence="1" key="1">
    <citation type="submission" date="2022-04" db="EMBL/GenBank/DDBJ databases">
        <title>Chromosome-scale genome assembly of Holotrichia oblita Faldermann.</title>
        <authorList>
            <person name="Rongchong L."/>
        </authorList>
    </citation>
    <scope>NUCLEOTIDE SEQUENCE</scope>
    <source>
        <strain evidence="1">81SQS9</strain>
    </source>
</reference>
<comment type="caution">
    <text evidence="1">The sequence shown here is derived from an EMBL/GenBank/DDBJ whole genome shotgun (WGS) entry which is preliminary data.</text>
</comment>
<organism evidence="1 2">
    <name type="scientific">Holotrichia oblita</name>
    <name type="common">Chafer beetle</name>
    <dbReference type="NCBI Taxonomy" id="644536"/>
    <lineage>
        <taxon>Eukaryota</taxon>
        <taxon>Metazoa</taxon>
        <taxon>Ecdysozoa</taxon>
        <taxon>Arthropoda</taxon>
        <taxon>Hexapoda</taxon>
        <taxon>Insecta</taxon>
        <taxon>Pterygota</taxon>
        <taxon>Neoptera</taxon>
        <taxon>Endopterygota</taxon>
        <taxon>Coleoptera</taxon>
        <taxon>Polyphaga</taxon>
        <taxon>Scarabaeiformia</taxon>
        <taxon>Scarabaeidae</taxon>
        <taxon>Melolonthinae</taxon>
        <taxon>Holotrichia</taxon>
    </lineage>
</organism>
<gene>
    <name evidence="1" type="ORF">MML48_2g00000658</name>
</gene>
<evidence type="ECO:0000313" key="2">
    <source>
        <dbReference type="Proteomes" id="UP001056778"/>
    </source>
</evidence>